<dbReference type="Proteomes" id="UP001364764">
    <property type="component" value="Chromosome"/>
</dbReference>
<comment type="subcellular location">
    <subcellularLocation>
        <location evidence="3">Cytoplasm</location>
    </subcellularLocation>
</comment>
<dbReference type="InterPro" id="IPR005467">
    <property type="entry name" value="His_kinase_dom"/>
</dbReference>
<accession>A0ABD8AW39</accession>
<dbReference type="CDD" id="cd16917">
    <property type="entry name" value="HATPase_UhpB-NarQ-NarX-like"/>
    <property type="match status" value="1"/>
</dbReference>
<keyword evidence="13" id="KW-0408">Iron</keyword>
<evidence type="ECO:0000313" key="19">
    <source>
        <dbReference type="EMBL" id="WWP21789.1"/>
    </source>
</evidence>
<keyword evidence="12" id="KW-0067">ATP-binding</keyword>
<dbReference type="Gene3D" id="3.30.450.40">
    <property type="match status" value="1"/>
</dbReference>
<dbReference type="PRINTS" id="PR00344">
    <property type="entry name" value="BCTRLSENSOR"/>
</dbReference>
<evidence type="ECO:0000256" key="2">
    <source>
        <dbReference type="ARBA" id="ARBA00001966"/>
    </source>
</evidence>
<evidence type="ECO:0000256" key="7">
    <source>
        <dbReference type="ARBA" id="ARBA00022490"/>
    </source>
</evidence>
<dbReference type="Pfam" id="PF02518">
    <property type="entry name" value="HATPase_c"/>
    <property type="match status" value="1"/>
</dbReference>
<dbReference type="InterPro" id="IPR003018">
    <property type="entry name" value="GAF"/>
</dbReference>
<dbReference type="InterPro" id="IPR036890">
    <property type="entry name" value="HATPase_C_sf"/>
</dbReference>
<dbReference type="GO" id="GO:0000160">
    <property type="term" value="P:phosphorelay signal transduction system"/>
    <property type="evidence" value="ECO:0007669"/>
    <property type="project" value="UniProtKB-KW"/>
</dbReference>
<keyword evidence="9" id="KW-0479">Metal-binding</keyword>
<dbReference type="PANTHER" id="PTHR24421:SF40">
    <property type="entry name" value="SENSOR HISTIDINE KINASE YHCY"/>
    <property type="match status" value="1"/>
</dbReference>
<keyword evidence="6" id="KW-0004">4Fe-4S</keyword>
<evidence type="ECO:0000256" key="11">
    <source>
        <dbReference type="ARBA" id="ARBA00022777"/>
    </source>
</evidence>
<gene>
    <name evidence="19" type="ORF">V6668_06300</name>
</gene>
<name>A0ABD8AW39_PAEAM</name>
<dbReference type="InterPro" id="IPR050482">
    <property type="entry name" value="Sensor_HK_TwoCompSys"/>
</dbReference>
<keyword evidence="14" id="KW-0902">Two-component regulatory system</keyword>
<dbReference type="Pfam" id="PF07730">
    <property type="entry name" value="HisKA_3"/>
    <property type="match status" value="1"/>
</dbReference>
<evidence type="ECO:0000256" key="5">
    <source>
        <dbReference type="ARBA" id="ARBA00017322"/>
    </source>
</evidence>
<keyword evidence="8" id="KW-0808">Transferase</keyword>
<dbReference type="InterPro" id="IPR011712">
    <property type="entry name" value="Sig_transdc_His_kin_sub3_dim/P"/>
</dbReference>
<dbReference type="GO" id="GO:0051539">
    <property type="term" value="F:4 iron, 4 sulfur cluster binding"/>
    <property type="evidence" value="ECO:0007669"/>
    <property type="project" value="UniProtKB-KW"/>
</dbReference>
<evidence type="ECO:0000256" key="12">
    <source>
        <dbReference type="ARBA" id="ARBA00022840"/>
    </source>
</evidence>
<dbReference type="AlphaFoldDB" id="A0ABD8AW39"/>
<dbReference type="GO" id="GO:0004673">
    <property type="term" value="F:protein histidine kinase activity"/>
    <property type="evidence" value="ECO:0007669"/>
    <property type="project" value="UniProtKB-EC"/>
</dbReference>
<dbReference type="PROSITE" id="PS50109">
    <property type="entry name" value="HIS_KIN"/>
    <property type="match status" value="1"/>
</dbReference>
<dbReference type="InterPro" id="IPR029016">
    <property type="entry name" value="GAF-like_dom_sf"/>
</dbReference>
<comment type="function">
    <text evidence="16">Member of the two-component regulatory system NreB/NreC involved in the control of dissimilatory nitrate/nitrite reduction in response to oxygen. NreB functions as a direct oxygen sensor histidine kinase which is autophosphorylated, in the absence of oxygen, probably at the conserved histidine residue, and transfers its phosphate group probably to a conserved aspartate residue of NreC. NreB/NreC activates the expression of the nitrate (narGHJI) and nitrite (nir) reductase operons, as well as the putative nitrate transporter gene narT.</text>
</comment>
<evidence type="ECO:0000256" key="10">
    <source>
        <dbReference type="ARBA" id="ARBA00022741"/>
    </source>
</evidence>
<dbReference type="InterPro" id="IPR003594">
    <property type="entry name" value="HATPase_dom"/>
</dbReference>
<evidence type="ECO:0000256" key="17">
    <source>
        <dbReference type="ARBA" id="ARBA00030800"/>
    </source>
</evidence>
<proteinExistence type="predicted"/>
<organism evidence="19 20">
    <name type="scientific">Paenibacillus amylolyticus</name>
    <dbReference type="NCBI Taxonomy" id="1451"/>
    <lineage>
        <taxon>Bacteria</taxon>
        <taxon>Bacillati</taxon>
        <taxon>Bacillota</taxon>
        <taxon>Bacilli</taxon>
        <taxon>Bacillales</taxon>
        <taxon>Paenibacillaceae</taxon>
        <taxon>Paenibacillus</taxon>
    </lineage>
</organism>
<evidence type="ECO:0000256" key="8">
    <source>
        <dbReference type="ARBA" id="ARBA00022679"/>
    </source>
</evidence>
<reference evidence="19 20" key="1">
    <citation type="submission" date="2024-02" db="EMBL/GenBank/DDBJ databases">
        <title>Complete sequences of two Paenibacillus sp. strains and one Lysinibacillus strain isolated from the environment on STAA medium highlight biotechnological potential.</title>
        <authorList>
            <person name="Attere S.A."/>
            <person name="Piche L.C."/>
            <person name="Intertaglia L."/>
            <person name="Lami R."/>
            <person name="Charette S.J."/>
            <person name="Vincent A.T."/>
        </authorList>
    </citation>
    <scope>NUCLEOTIDE SEQUENCE [LARGE SCALE GENOMIC DNA]</scope>
    <source>
        <strain evidence="19 20">Y5S-7</strain>
    </source>
</reference>
<dbReference type="Gene3D" id="3.30.565.10">
    <property type="entry name" value="Histidine kinase-like ATPase, C-terminal domain"/>
    <property type="match status" value="1"/>
</dbReference>
<dbReference type="Gene3D" id="1.20.5.1930">
    <property type="match status" value="1"/>
</dbReference>
<evidence type="ECO:0000256" key="1">
    <source>
        <dbReference type="ARBA" id="ARBA00000085"/>
    </source>
</evidence>
<evidence type="ECO:0000256" key="6">
    <source>
        <dbReference type="ARBA" id="ARBA00022485"/>
    </source>
</evidence>
<evidence type="ECO:0000313" key="20">
    <source>
        <dbReference type="Proteomes" id="UP001364764"/>
    </source>
</evidence>
<dbReference type="EC" id="2.7.13.3" evidence="4"/>
<evidence type="ECO:0000256" key="3">
    <source>
        <dbReference type="ARBA" id="ARBA00004496"/>
    </source>
</evidence>
<keyword evidence="15" id="KW-0411">Iron-sulfur</keyword>
<dbReference type="GO" id="GO:0046872">
    <property type="term" value="F:metal ion binding"/>
    <property type="evidence" value="ECO:0007669"/>
    <property type="project" value="UniProtKB-KW"/>
</dbReference>
<evidence type="ECO:0000256" key="4">
    <source>
        <dbReference type="ARBA" id="ARBA00012438"/>
    </source>
</evidence>
<dbReference type="GeneID" id="93475059"/>
<dbReference type="GO" id="GO:0005737">
    <property type="term" value="C:cytoplasm"/>
    <property type="evidence" value="ECO:0007669"/>
    <property type="project" value="UniProtKB-SubCell"/>
</dbReference>
<dbReference type="GO" id="GO:0005524">
    <property type="term" value="F:ATP binding"/>
    <property type="evidence" value="ECO:0007669"/>
    <property type="project" value="UniProtKB-KW"/>
</dbReference>
<keyword evidence="11 19" id="KW-0418">Kinase</keyword>
<evidence type="ECO:0000256" key="15">
    <source>
        <dbReference type="ARBA" id="ARBA00023014"/>
    </source>
</evidence>
<evidence type="ECO:0000256" key="13">
    <source>
        <dbReference type="ARBA" id="ARBA00023004"/>
    </source>
</evidence>
<dbReference type="SMART" id="SM00387">
    <property type="entry name" value="HATPase_c"/>
    <property type="match status" value="1"/>
</dbReference>
<protein>
    <recommendedName>
        <fullName evidence="5">Oxygen sensor histidine kinase NreB</fullName>
        <ecNumber evidence="4">2.7.13.3</ecNumber>
    </recommendedName>
    <alternativeName>
        <fullName evidence="17">Nitrogen regulation protein B</fullName>
    </alternativeName>
</protein>
<evidence type="ECO:0000256" key="9">
    <source>
        <dbReference type="ARBA" id="ARBA00022723"/>
    </source>
</evidence>
<dbReference type="RefSeq" id="WP_338707964.1">
    <property type="nucleotide sequence ID" value="NZ_CP145892.1"/>
</dbReference>
<dbReference type="SMART" id="SM00065">
    <property type="entry name" value="GAF"/>
    <property type="match status" value="1"/>
</dbReference>
<feature type="domain" description="Histidine kinase" evidence="18">
    <location>
        <begin position="378"/>
        <end position="571"/>
    </location>
</feature>
<evidence type="ECO:0000256" key="14">
    <source>
        <dbReference type="ARBA" id="ARBA00023012"/>
    </source>
</evidence>
<evidence type="ECO:0000256" key="16">
    <source>
        <dbReference type="ARBA" id="ARBA00024827"/>
    </source>
</evidence>
<dbReference type="SUPFAM" id="SSF55781">
    <property type="entry name" value="GAF domain-like"/>
    <property type="match status" value="1"/>
</dbReference>
<keyword evidence="10" id="KW-0547">Nucleotide-binding</keyword>
<dbReference type="PANTHER" id="PTHR24421">
    <property type="entry name" value="NITRATE/NITRITE SENSOR PROTEIN NARX-RELATED"/>
    <property type="match status" value="1"/>
</dbReference>
<dbReference type="Pfam" id="PF13185">
    <property type="entry name" value="GAF_2"/>
    <property type="match status" value="1"/>
</dbReference>
<dbReference type="EMBL" id="CP145892">
    <property type="protein sequence ID" value="WWP21789.1"/>
    <property type="molecule type" value="Genomic_DNA"/>
</dbReference>
<keyword evidence="7" id="KW-0963">Cytoplasm</keyword>
<dbReference type="SUPFAM" id="SSF55874">
    <property type="entry name" value="ATPase domain of HSP90 chaperone/DNA topoisomerase II/histidine kinase"/>
    <property type="match status" value="1"/>
</dbReference>
<dbReference type="InterPro" id="IPR004358">
    <property type="entry name" value="Sig_transdc_His_kin-like_C"/>
</dbReference>
<comment type="catalytic activity">
    <reaction evidence="1">
        <text>ATP + protein L-histidine = ADP + protein N-phospho-L-histidine.</text>
        <dbReference type="EC" id="2.7.13.3"/>
    </reaction>
</comment>
<sequence length="574" mass="62704">MVTIVEQTTVGTAKGENSAMSEEVGMQEMVTLKIIAETLNTSNDLNLMLDTVVGKLLELTGLTAGWMFLINERGDYTCVSDYNLPPALLRKDKEPMRTGTCWCVNRFKDGQLNHAVNIINCKRLEDAVEFRWGDTHDITHHATVPLRSGEKMLGLLNVAAPAKEHFSDSELALLQGVAYQIGSAVERMRLYRAEQRRADLYAKLGEFSTALGLAVNECSNSDAFCLKVVQLLGQHYDWPFATIIQQKNGLFVVQAAYADDKVRALSSTPLSSEVTSHINHIINSHRVTSLSGTEIAEIFTLCKPDQTANSIALGIAAPLPYHTPGETGILVIGIGTSGPAQADREVLEALAEHIAASWESLKLAENRRELARMEERNRLARDLHDSVNQILFSLSLTAKGAESMLSSSEQLHPAAEAMKDIRALSQEALKEMRALIMQLRPAGLEAGLLHALQEYGTSQGLQVVMNRTGMRSLPRNIEEALWRIGQEALNNVRKHADVPSAEVTLKLSDHEVVFTITDQGKGGANRPKASSGSSLGLSIMKERAQSLGGSLEIVSYSRKGTTITAVIPLPFESV</sequence>
<comment type="cofactor">
    <cofactor evidence="2">
        <name>[4Fe-4S] cluster</name>
        <dbReference type="ChEBI" id="CHEBI:49883"/>
    </cofactor>
</comment>
<evidence type="ECO:0000259" key="18">
    <source>
        <dbReference type="PROSITE" id="PS50109"/>
    </source>
</evidence>